<keyword evidence="4" id="KW-0804">Transcription</keyword>
<feature type="domain" description="HTH lysR-type" evidence="5">
    <location>
        <begin position="24"/>
        <end position="81"/>
    </location>
</feature>
<keyword evidence="7" id="KW-1185">Reference proteome</keyword>
<dbReference type="EMBL" id="JADIKF010000036">
    <property type="protein sequence ID" value="MBM7128894.1"/>
    <property type="molecule type" value="Genomic_DNA"/>
</dbReference>
<accession>A0ABS2KCR9</accession>
<dbReference type="Pfam" id="PF03466">
    <property type="entry name" value="LysR_substrate"/>
    <property type="match status" value="1"/>
</dbReference>
<dbReference type="Proteomes" id="UP001430193">
    <property type="component" value="Unassembled WGS sequence"/>
</dbReference>
<evidence type="ECO:0000313" key="7">
    <source>
        <dbReference type="Proteomes" id="UP001430193"/>
    </source>
</evidence>
<dbReference type="InterPro" id="IPR036388">
    <property type="entry name" value="WH-like_DNA-bd_sf"/>
</dbReference>
<gene>
    <name evidence="6" type="ORF">ISS99_05100</name>
</gene>
<dbReference type="RefSeq" id="WP_204630518.1">
    <property type="nucleotide sequence ID" value="NZ_BSOC01000007.1"/>
</dbReference>
<dbReference type="PANTHER" id="PTHR30537">
    <property type="entry name" value="HTH-TYPE TRANSCRIPTIONAL REGULATOR"/>
    <property type="match status" value="1"/>
</dbReference>
<evidence type="ECO:0000256" key="4">
    <source>
        <dbReference type="ARBA" id="ARBA00023163"/>
    </source>
</evidence>
<evidence type="ECO:0000256" key="3">
    <source>
        <dbReference type="ARBA" id="ARBA00023125"/>
    </source>
</evidence>
<dbReference type="InterPro" id="IPR005119">
    <property type="entry name" value="LysR_subst-bd"/>
</dbReference>
<evidence type="ECO:0000256" key="1">
    <source>
        <dbReference type="ARBA" id="ARBA00009437"/>
    </source>
</evidence>
<dbReference type="PRINTS" id="PR00039">
    <property type="entry name" value="HTHLYSR"/>
</dbReference>
<sequence length="326" mass="35797">MSPSPPKNRRRGQAQLGVEDSRLPSLSAIRAFEAAARLGSFARAASELDTTSASVSYHVRRLEQQIGVQLFLRHAQKVELTVPGQLVASEATQAFAALRASFIKALDTEESRLTLTTLPTFGTTWLTPRLGEFRARHPEITLTLDLSVPAHDLTEGCFDVAIRNGHGQWPGLRTVPLFPSIFMPLCAPALKGAAQNIANPRAKLDVPLLGRPDWWAAWYRAQGCADDTLPGEFGTSLPTEYLDIAAAVAGHGIAIGSPILFRAEILAGRLVPAHEFVATDGRSFWMVFPSAKEHRPKIARFREWLCGEVERELCATRDYVRRARPG</sequence>
<dbReference type="Pfam" id="PF00126">
    <property type="entry name" value="HTH_1"/>
    <property type="match status" value="1"/>
</dbReference>
<dbReference type="InterPro" id="IPR036390">
    <property type="entry name" value="WH_DNA-bd_sf"/>
</dbReference>
<dbReference type="PANTHER" id="PTHR30537:SF74">
    <property type="entry name" value="HTH-TYPE TRANSCRIPTIONAL REGULATOR TRPI"/>
    <property type="match status" value="1"/>
</dbReference>
<evidence type="ECO:0000256" key="2">
    <source>
        <dbReference type="ARBA" id="ARBA00023015"/>
    </source>
</evidence>
<dbReference type="Gene3D" id="1.10.10.10">
    <property type="entry name" value="Winged helix-like DNA-binding domain superfamily/Winged helix DNA-binding domain"/>
    <property type="match status" value="1"/>
</dbReference>
<dbReference type="SUPFAM" id="SSF46785">
    <property type="entry name" value="Winged helix' DNA-binding domain"/>
    <property type="match status" value="1"/>
</dbReference>
<dbReference type="SUPFAM" id="SSF53850">
    <property type="entry name" value="Periplasmic binding protein-like II"/>
    <property type="match status" value="1"/>
</dbReference>
<protein>
    <submittedName>
        <fullName evidence="6">LysR family transcriptional regulator</fullName>
    </submittedName>
</protein>
<reference evidence="6" key="1">
    <citation type="submission" date="2020-10" db="EMBL/GenBank/DDBJ databases">
        <title>Phylogeny of dyella-like bacteria.</title>
        <authorList>
            <person name="Fu J."/>
        </authorList>
    </citation>
    <scope>NUCLEOTIDE SEQUENCE</scope>
    <source>
        <strain evidence="6">DHON07</strain>
    </source>
</reference>
<evidence type="ECO:0000259" key="5">
    <source>
        <dbReference type="PROSITE" id="PS50931"/>
    </source>
</evidence>
<dbReference type="InterPro" id="IPR000847">
    <property type="entry name" value="LysR_HTH_N"/>
</dbReference>
<comment type="caution">
    <text evidence="6">The sequence shown here is derived from an EMBL/GenBank/DDBJ whole genome shotgun (WGS) entry which is preliminary data.</text>
</comment>
<keyword evidence="3" id="KW-0238">DNA-binding</keyword>
<name>A0ABS2KCR9_9GAMM</name>
<dbReference type="PROSITE" id="PS50931">
    <property type="entry name" value="HTH_LYSR"/>
    <property type="match status" value="1"/>
</dbReference>
<organism evidence="6 7">
    <name type="scientific">Dyella mobilis</name>
    <dbReference type="NCBI Taxonomy" id="1849582"/>
    <lineage>
        <taxon>Bacteria</taxon>
        <taxon>Pseudomonadati</taxon>
        <taxon>Pseudomonadota</taxon>
        <taxon>Gammaproteobacteria</taxon>
        <taxon>Lysobacterales</taxon>
        <taxon>Rhodanobacteraceae</taxon>
        <taxon>Dyella</taxon>
    </lineage>
</organism>
<evidence type="ECO:0000313" key="6">
    <source>
        <dbReference type="EMBL" id="MBM7128894.1"/>
    </source>
</evidence>
<dbReference type="InterPro" id="IPR058163">
    <property type="entry name" value="LysR-type_TF_proteobact-type"/>
</dbReference>
<dbReference type="Gene3D" id="3.40.190.10">
    <property type="entry name" value="Periplasmic binding protein-like II"/>
    <property type="match status" value="2"/>
</dbReference>
<comment type="similarity">
    <text evidence="1">Belongs to the LysR transcriptional regulatory family.</text>
</comment>
<dbReference type="CDD" id="cd08432">
    <property type="entry name" value="PBP2_GcdR_TrpI_HvrB_AmpR_like"/>
    <property type="match status" value="1"/>
</dbReference>
<proteinExistence type="inferred from homology"/>
<keyword evidence="2" id="KW-0805">Transcription regulation</keyword>